<dbReference type="PANTHER" id="PTHR35046:SF26">
    <property type="entry name" value="RNA-DIRECTED DNA POLYMERASE"/>
    <property type="match status" value="1"/>
</dbReference>
<dbReference type="Proteomes" id="UP000257109">
    <property type="component" value="Unassembled WGS sequence"/>
</dbReference>
<dbReference type="Gene3D" id="3.10.10.10">
    <property type="entry name" value="HIV Type 1 Reverse Transcriptase, subunit A, domain 1"/>
    <property type="match status" value="1"/>
</dbReference>
<dbReference type="InterPro" id="IPR043502">
    <property type="entry name" value="DNA/RNA_pol_sf"/>
</dbReference>
<dbReference type="AlphaFoldDB" id="A0A371HQK5"/>
<organism evidence="2 3">
    <name type="scientific">Mucuna pruriens</name>
    <name type="common">Velvet bean</name>
    <name type="synonym">Dolichos pruriens</name>
    <dbReference type="NCBI Taxonomy" id="157652"/>
    <lineage>
        <taxon>Eukaryota</taxon>
        <taxon>Viridiplantae</taxon>
        <taxon>Streptophyta</taxon>
        <taxon>Embryophyta</taxon>
        <taxon>Tracheophyta</taxon>
        <taxon>Spermatophyta</taxon>
        <taxon>Magnoliopsida</taxon>
        <taxon>eudicotyledons</taxon>
        <taxon>Gunneridae</taxon>
        <taxon>Pentapetalae</taxon>
        <taxon>rosids</taxon>
        <taxon>fabids</taxon>
        <taxon>Fabales</taxon>
        <taxon>Fabaceae</taxon>
        <taxon>Papilionoideae</taxon>
        <taxon>50 kb inversion clade</taxon>
        <taxon>NPAAA clade</taxon>
        <taxon>indigoferoid/millettioid clade</taxon>
        <taxon>Phaseoleae</taxon>
        <taxon>Mucuna</taxon>
    </lineage>
</organism>
<sequence length="200" mass="23010">MGQKVVLKPLSPIERGEKKNEMKTKKIKEKEKEKNEKSKRVRENKAIKVDSGLLQKVRKIRESTKSGKSKNEDKRKESLLVSHKEVKMVLLAKREPLFFMPTNMLLNAYSPLISLPIGFGALLEEFNDVFPKEMPHVLPPLRCIKHYIELTLGGTLPNRVAYRMNLKESKEIQKKLASWLRESMSPCAIPMIFVPKKDGT</sequence>
<dbReference type="SUPFAM" id="SSF56672">
    <property type="entry name" value="DNA/RNA polymerases"/>
    <property type="match status" value="1"/>
</dbReference>
<gene>
    <name evidence="2" type="ORF">CR513_11121</name>
</gene>
<proteinExistence type="predicted"/>
<keyword evidence="3" id="KW-1185">Reference proteome</keyword>
<evidence type="ECO:0000313" key="2">
    <source>
        <dbReference type="EMBL" id="RDY05081.1"/>
    </source>
</evidence>
<feature type="region of interest" description="Disordered" evidence="1">
    <location>
        <begin position="58"/>
        <end position="78"/>
    </location>
</feature>
<comment type="caution">
    <text evidence="2">The sequence shown here is derived from an EMBL/GenBank/DDBJ whole genome shotgun (WGS) entry which is preliminary data.</text>
</comment>
<reference evidence="2" key="1">
    <citation type="submission" date="2018-05" db="EMBL/GenBank/DDBJ databases">
        <title>Draft genome of Mucuna pruriens seed.</title>
        <authorList>
            <person name="Nnadi N.E."/>
            <person name="Vos R."/>
            <person name="Hasami M.H."/>
            <person name="Devisetty U.K."/>
            <person name="Aguiy J.C."/>
        </authorList>
    </citation>
    <scope>NUCLEOTIDE SEQUENCE [LARGE SCALE GENOMIC DNA]</scope>
    <source>
        <strain evidence="2">JCA_2017</strain>
    </source>
</reference>
<feature type="compositionally biased region" description="Basic and acidic residues" evidence="1">
    <location>
        <begin position="60"/>
        <end position="78"/>
    </location>
</feature>
<dbReference type="PANTHER" id="PTHR35046">
    <property type="entry name" value="ZINC KNUCKLE (CCHC-TYPE) FAMILY PROTEIN"/>
    <property type="match status" value="1"/>
</dbReference>
<accession>A0A371HQK5</accession>
<evidence type="ECO:0000313" key="3">
    <source>
        <dbReference type="Proteomes" id="UP000257109"/>
    </source>
</evidence>
<dbReference type="EMBL" id="QJKJ01001949">
    <property type="protein sequence ID" value="RDY05081.1"/>
    <property type="molecule type" value="Genomic_DNA"/>
</dbReference>
<feature type="non-terminal residue" evidence="2">
    <location>
        <position position="1"/>
    </location>
</feature>
<dbReference type="OrthoDB" id="1934635at2759"/>
<feature type="region of interest" description="Disordered" evidence="1">
    <location>
        <begin position="1"/>
        <end position="45"/>
    </location>
</feature>
<evidence type="ECO:0000256" key="1">
    <source>
        <dbReference type="SAM" id="MobiDB-lite"/>
    </source>
</evidence>
<protein>
    <submittedName>
        <fullName evidence="2">Uncharacterized protein</fullName>
    </submittedName>
</protein>
<name>A0A371HQK5_MUCPR</name>
<feature type="compositionally biased region" description="Basic and acidic residues" evidence="1">
    <location>
        <begin position="14"/>
        <end position="45"/>
    </location>
</feature>